<dbReference type="Pfam" id="PF01753">
    <property type="entry name" value="zf-MYND"/>
    <property type="match status" value="1"/>
</dbReference>
<dbReference type="AlphaFoldDB" id="A0A1E7EK11"/>
<organism evidence="6 7">
    <name type="scientific">Fragilariopsis cylindrus CCMP1102</name>
    <dbReference type="NCBI Taxonomy" id="635003"/>
    <lineage>
        <taxon>Eukaryota</taxon>
        <taxon>Sar</taxon>
        <taxon>Stramenopiles</taxon>
        <taxon>Ochrophyta</taxon>
        <taxon>Bacillariophyta</taxon>
        <taxon>Bacillariophyceae</taxon>
        <taxon>Bacillariophycidae</taxon>
        <taxon>Bacillariales</taxon>
        <taxon>Bacillariaceae</taxon>
        <taxon>Fragilariopsis</taxon>
    </lineage>
</organism>
<keyword evidence="3" id="KW-0862">Zinc</keyword>
<dbReference type="Gene3D" id="6.10.140.2220">
    <property type="match status" value="1"/>
</dbReference>
<proteinExistence type="predicted"/>
<dbReference type="KEGG" id="fcy:FRACYDRAFT_255562"/>
<feature type="domain" description="MYND-type" evidence="5">
    <location>
        <begin position="180"/>
        <end position="224"/>
    </location>
</feature>
<keyword evidence="7" id="KW-1185">Reference proteome</keyword>
<keyword evidence="2 4" id="KW-0863">Zinc-finger</keyword>
<dbReference type="GO" id="GO:0008270">
    <property type="term" value="F:zinc ion binding"/>
    <property type="evidence" value="ECO:0007669"/>
    <property type="project" value="UniProtKB-KW"/>
</dbReference>
<sequence length="316" mass="35885">MGRKQKLREAKRKIKNNLPLSNTATATASKTVAPAPAAIIVPPDDAFPKSNFHKMGAGFLKVKLFDLALDAFKRGAVETGCVPCMYQYVEGHIHKQGNRIHLRLPWLLEGAIRGHTVCILMLNELCYNLIDTCYNKKSKRIGAVAIENYWARILTSISPNKPHTTIKMRKNLRKEIGSVCILCSKTDLDDDVTLVACGKCGYYYYCGKECQLKHWYELNHLGECRQLKILNEYHKPYAKRIRKAIICGDDPKHIPELQTLRTKLGLNRPKEDYKELVELLNIDDNDDNGSNRPDCYEYLLPTRKGTVHIGSTPESI</sequence>
<evidence type="ECO:0000256" key="2">
    <source>
        <dbReference type="ARBA" id="ARBA00022771"/>
    </source>
</evidence>
<dbReference type="SUPFAM" id="SSF144232">
    <property type="entry name" value="HIT/MYND zinc finger-like"/>
    <property type="match status" value="1"/>
</dbReference>
<evidence type="ECO:0000256" key="1">
    <source>
        <dbReference type="ARBA" id="ARBA00022723"/>
    </source>
</evidence>
<dbReference type="PROSITE" id="PS01360">
    <property type="entry name" value="ZF_MYND_1"/>
    <property type="match status" value="1"/>
</dbReference>
<name>A0A1E7EK11_9STRA</name>
<evidence type="ECO:0000259" key="5">
    <source>
        <dbReference type="PROSITE" id="PS50865"/>
    </source>
</evidence>
<dbReference type="InterPro" id="IPR002893">
    <property type="entry name" value="Znf_MYND"/>
</dbReference>
<evidence type="ECO:0000313" key="7">
    <source>
        <dbReference type="Proteomes" id="UP000095751"/>
    </source>
</evidence>
<accession>A0A1E7EK11</accession>
<dbReference type="InParanoid" id="A0A1E7EK11"/>
<evidence type="ECO:0000256" key="3">
    <source>
        <dbReference type="ARBA" id="ARBA00022833"/>
    </source>
</evidence>
<dbReference type="PROSITE" id="PS50865">
    <property type="entry name" value="ZF_MYND_2"/>
    <property type="match status" value="1"/>
</dbReference>
<dbReference type="EMBL" id="KV784419">
    <property type="protein sequence ID" value="OEU06222.1"/>
    <property type="molecule type" value="Genomic_DNA"/>
</dbReference>
<protein>
    <recommendedName>
        <fullName evidence="5">MYND-type domain-containing protein</fullName>
    </recommendedName>
</protein>
<dbReference type="OrthoDB" id="5945798at2759"/>
<reference evidence="6 7" key="1">
    <citation type="submission" date="2016-09" db="EMBL/GenBank/DDBJ databases">
        <title>Extensive genetic diversity and differential bi-allelic expression allows diatom success in the polar Southern Ocean.</title>
        <authorList>
            <consortium name="DOE Joint Genome Institute"/>
            <person name="Mock T."/>
            <person name="Otillar R.P."/>
            <person name="Strauss J."/>
            <person name="Dupont C."/>
            <person name="Frickenhaus S."/>
            <person name="Maumus F."/>
            <person name="Mcmullan M."/>
            <person name="Sanges R."/>
            <person name="Schmutz J."/>
            <person name="Toseland A."/>
            <person name="Valas R."/>
            <person name="Veluchamy A."/>
            <person name="Ward B.J."/>
            <person name="Allen A."/>
            <person name="Barry K."/>
            <person name="Falciatore A."/>
            <person name="Ferrante M."/>
            <person name="Fortunato A.E."/>
            <person name="Gloeckner G."/>
            <person name="Gruber A."/>
            <person name="Hipkin R."/>
            <person name="Janech M."/>
            <person name="Kroth P."/>
            <person name="Leese F."/>
            <person name="Lindquist E."/>
            <person name="Lyon B.R."/>
            <person name="Martin J."/>
            <person name="Mayer C."/>
            <person name="Parker M."/>
            <person name="Quesneville H."/>
            <person name="Raymond J."/>
            <person name="Uhlig C."/>
            <person name="Valentin K.U."/>
            <person name="Worden A.Z."/>
            <person name="Armbrust E.V."/>
            <person name="Bowler C."/>
            <person name="Green B."/>
            <person name="Moulton V."/>
            <person name="Van Oosterhout C."/>
            <person name="Grigoriev I."/>
        </authorList>
    </citation>
    <scope>NUCLEOTIDE SEQUENCE [LARGE SCALE GENOMIC DNA]</scope>
    <source>
        <strain evidence="6 7">CCMP1102</strain>
    </source>
</reference>
<keyword evidence="1" id="KW-0479">Metal-binding</keyword>
<evidence type="ECO:0000256" key="4">
    <source>
        <dbReference type="PROSITE-ProRule" id="PRU00134"/>
    </source>
</evidence>
<gene>
    <name evidence="6" type="ORF">FRACYDRAFT_255562</name>
</gene>
<dbReference type="Proteomes" id="UP000095751">
    <property type="component" value="Unassembled WGS sequence"/>
</dbReference>
<evidence type="ECO:0000313" key="6">
    <source>
        <dbReference type="EMBL" id="OEU06222.1"/>
    </source>
</evidence>